<evidence type="ECO:0000313" key="1">
    <source>
        <dbReference type="EMBL" id="BBE18247.1"/>
    </source>
</evidence>
<protein>
    <recommendedName>
        <fullName evidence="3">Thioredoxin</fullName>
    </recommendedName>
</protein>
<accession>A0A5K7S9X8</accession>
<dbReference type="KEGG" id="anf:AQPE_2409"/>
<dbReference type="InterPro" id="IPR036249">
    <property type="entry name" value="Thioredoxin-like_sf"/>
</dbReference>
<proteinExistence type="predicted"/>
<dbReference type="EMBL" id="AP018694">
    <property type="protein sequence ID" value="BBE18247.1"/>
    <property type="molecule type" value="Genomic_DNA"/>
</dbReference>
<gene>
    <name evidence="1" type="ORF">AQPE_2409</name>
</gene>
<sequence>MLYTNLNHIESAEEYARILNENENVTIICGRMGPLCIPVYRIAEELEQKYSHVKIYDMEYDNPESYFFHALPEVQNLMEIPFTIYYKNGEVVKATAGLQTKNQIIAILDKEFAAPVNA</sequence>
<reference evidence="1" key="1">
    <citation type="journal article" date="2020" name="Int. J. Syst. Evol. Microbiol.">
        <title>Aquipluma nitroreducens gen. nov. sp. nov., a novel facultatively anaerobic bacterium isolated from a freshwater lake.</title>
        <authorList>
            <person name="Watanabe M."/>
            <person name="Kojima H."/>
            <person name="Fukui M."/>
        </authorList>
    </citation>
    <scope>NUCLEOTIDE SEQUENCE</scope>
    <source>
        <strain evidence="1">MeG22</strain>
    </source>
</reference>
<dbReference type="CDD" id="cd02947">
    <property type="entry name" value="TRX_family"/>
    <property type="match status" value="1"/>
</dbReference>
<dbReference type="Proteomes" id="UP001193389">
    <property type="component" value="Chromosome"/>
</dbReference>
<name>A0A5K7S9X8_9BACT</name>
<organism evidence="1 2">
    <name type="scientific">Aquipluma nitroreducens</name>
    <dbReference type="NCBI Taxonomy" id="2010828"/>
    <lineage>
        <taxon>Bacteria</taxon>
        <taxon>Pseudomonadati</taxon>
        <taxon>Bacteroidota</taxon>
        <taxon>Bacteroidia</taxon>
        <taxon>Marinilabiliales</taxon>
        <taxon>Prolixibacteraceae</taxon>
        <taxon>Aquipluma</taxon>
    </lineage>
</organism>
<keyword evidence="2" id="KW-1185">Reference proteome</keyword>
<dbReference type="SUPFAM" id="SSF52833">
    <property type="entry name" value="Thioredoxin-like"/>
    <property type="match status" value="1"/>
</dbReference>
<dbReference type="RefSeq" id="WP_318351172.1">
    <property type="nucleotide sequence ID" value="NZ_AP018694.1"/>
</dbReference>
<dbReference type="AlphaFoldDB" id="A0A5K7S9X8"/>
<evidence type="ECO:0000313" key="2">
    <source>
        <dbReference type="Proteomes" id="UP001193389"/>
    </source>
</evidence>
<evidence type="ECO:0008006" key="3">
    <source>
        <dbReference type="Google" id="ProtNLM"/>
    </source>
</evidence>
<dbReference type="Gene3D" id="3.40.30.10">
    <property type="entry name" value="Glutaredoxin"/>
    <property type="match status" value="1"/>
</dbReference>